<evidence type="ECO:0000313" key="1">
    <source>
        <dbReference type="EMBL" id="KUI71707.1"/>
    </source>
</evidence>
<sequence>MPDRYCPKCHASYTDPRKSEAVRPFAQKSICLIAPKSAINQSITTPSSPPGYLGGGDGLANASTTLSGVQTVLTTSNIGLLDDLLSLGEDQLDVAGVGHPSSRRASVQTYTTVGTVSSSALLGGLVDLDVLDDQGAGVETLGVGVGLGVLQELEKELGGLDGPPGAGDTPLLAYIS</sequence>
<dbReference type="AlphaFoldDB" id="A0A194W615"/>
<dbReference type="EMBL" id="CM003104">
    <property type="protein sequence ID" value="KUI71707.1"/>
    <property type="molecule type" value="Genomic_DNA"/>
</dbReference>
<keyword evidence="2" id="KW-1185">Reference proteome</keyword>
<protein>
    <submittedName>
        <fullName evidence="1">Uncharacterized protein</fullName>
    </submittedName>
</protein>
<reference evidence="1" key="1">
    <citation type="submission" date="2014-12" db="EMBL/GenBank/DDBJ databases">
        <title>Genome Sequence of Valsa Canker Pathogens Uncovers a Specific Adaption of Colonization on Woody Bark.</title>
        <authorList>
            <person name="Yin Z."/>
            <person name="Liu H."/>
            <person name="Gao X."/>
            <person name="Li Z."/>
            <person name="Song N."/>
            <person name="Ke X."/>
            <person name="Dai Q."/>
            <person name="Wu Y."/>
            <person name="Sun Y."/>
            <person name="Xu J.-R."/>
            <person name="Kang Z.K."/>
            <person name="Wang L."/>
            <person name="Huang L."/>
        </authorList>
    </citation>
    <scope>NUCLEOTIDE SEQUENCE [LARGE SCALE GENOMIC DNA]</scope>
    <source>
        <strain evidence="1">03-8</strain>
    </source>
</reference>
<dbReference type="Proteomes" id="UP000078559">
    <property type="component" value="Chromosome 7"/>
</dbReference>
<evidence type="ECO:0000313" key="2">
    <source>
        <dbReference type="Proteomes" id="UP000078559"/>
    </source>
</evidence>
<name>A0A194W615_CYTMA</name>
<gene>
    <name evidence="1" type="ORF">VM1G_11735</name>
</gene>
<proteinExistence type="predicted"/>
<accession>A0A194W615</accession>
<organism evidence="1 2">
    <name type="scientific">Cytospora mali</name>
    <name type="common">Apple Valsa canker fungus</name>
    <name type="synonym">Valsa mali</name>
    <dbReference type="NCBI Taxonomy" id="578113"/>
    <lineage>
        <taxon>Eukaryota</taxon>
        <taxon>Fungi</taxon>
        <taxon>Dikarya</taxon>
        <taxon>Ascomycota</taxon>
        <taxon>Pezizomycotina</taxon>
        <taxon>Sordariomycetes</taxon>
        <taxon>Sordariomycetidae</taxon>
        <taxon>Diaporthales</taxon>
        <taxon>Cytosporaceae</taxon>
        <taxon>Cytospora</taxon>
    </lineage>
</organism>